<protein>
    <submittedName>
        <fullName evidence="2">Uncharacterized protein</fullName>
    </submittedName>
</protein>
<gene>
    <name evidence="2" type="ORF">BCR33DRAFT_733024</name>
</gene>
<sequence>MDFETPFLNPPPIDSFTAEPRARHPNSPGPQHRSCATSTAALQINQQPNFGLMRKRHASTESNGSSTYNYDGKRARNTSHSPYSSPLAARKTNLLKRTRSKTSEIDIERALLDLSLTERSHGTSSPAPKRTSWTVQNPLIFAKDGNFDGHFNFNFNVIIATPDPEPAEENVEYTSHKALIQEALRRLEGMD</sequence>
<comment type="caution">
    <text evidence="2">The sequence shown here is derived from an EMBL/GenBank/DDBJ whole genome shotgun (WGS) entry which is preliminary data.</text>
</comment>
<reference evidence="2 3" key="1">
    <citation type="submission" date="2016-07" db="EMBL/GenBank/DDBJ databases">
        <title>Pervasive Adenine N6-methylation of Active Genes in Fungi.</title>
        <authorList>
            <consortium name="DOE Joint Genome Institute"/>
            <person name="Mondo S.J."/>
            <person name="Dannebaum R.O."/>
            <person name="Kuo R.C."/>
            <person name="Labutti K."/>
            <person name="Haridas S."/>
            <person name="Kuo A."/>
            <person name="Salamov A."/>
            <person name="Ahrendt S.R."/>
            <person name="Lipzen A."/>
            <person name="Sullivan W."/>
            <person name="Andreopoulos W.B."/>
            <person name="Clum A."/>
            <person name="Lindquist E."/>
            <person name="Daum C."/>
            <person name="Ramamoorthy G.K."/>
            <person name="Gryganskyi A."/>
            <person name="Culley D."/>
            <person name="Magnuson J.K."/>
            <person name="James T.Y."/>
            <person name="O'Malley M.A."/>
            <person name="Stajich J.E."/>
            <person name="Spatafora J.W."/>
            <person name="Visel A."/>
            <person name="Grigoriev I.V."/>
        </authorList>
    </citation>
    <scope>NUCLEOTIDE SEQUENCE [LARGE SCALE GENOMIC DNA]</scope>
    <source>
        <strain evidence="2 3">JEL800</strain>
    </source>
</reference>
<evidence type="ECO:0000313" key="2">
    <source>
        <dbReference type="EMBL" id="ORY53289.1"/>
    </source>
</evidence>
<dbReference type="AlphaFoldDB" id="A0A1Y2D1X3"/>
<accession>A0A1Y2D1X3</accession>
<feature type="compositionally biased region" description="Polar residues" evidence="1">
    <location>
        <begin position="60"/>
        <end position="69"/>
    </location>
</feature>
<keyword evidence="3" id="KW-1185">Reference proteome</keyword>
<dbReference type="OrthoDB" id="10284648at2759"/>
<feature type="compositionally biased region" description="Polar residues" evidence="1">
    <location>
        <begin position="34"/>
        <end position="49"/>
    </location>
</feature>
<proteinExistence type="predicted"/>
<organism evidence="2 3">
    <name type="scientific">Rhizoclosmatium globosum</name>
    <dbReference type="NCBI Taxonomy" id="329046"/>
    <lineage>
        <taxon>Eukaryota</taxon>
        <taxon>Fungi</taxon>
        <taxon>Fungi incertae sedis</taxon>
        <taxon>Chytridiomycota</taxon>
        <taxon>Chytridiomycota incertae sedis</taxon>
        <taxon>Chytridiomycetes</taxon>
        <taxon>Chytridiales</taxon>
        <taxon>Chytriomycetaceae</taxon>
        <taxon>Rhizoclosmatium</taxon>
    </lineage>
</organism>
<feature type="region of interest" description="Disordered" evidence="1">
    <location>
        <begin position="1"/>
        <end position="86"/>
    </location>
</feature>
<dbReference type="Proteomes" id="UP000193642">
    <property type="component" value="Unassembled WGS sequence"/>
</dbReference>
<dbReference type="EMBL" id="MCGO01000002">
    <property type="protein sequence ID" value="ORY53289.1"/>
    <property type="molecule type" value="Genomic_DNA"/>
</dbReference>
<evidence type="ECO:0000313" key="3">
    <source>
        <dbReference type="Proteomes" id="UP000193642"/>
    </source>
</evidence>
<name>A0A1Y2D1X3_9FUNG</name>
<evidence type="ECO:0000256" key="1">
    <source>
        <dbReference type="SAM" id="MobiDB-lite"/>
    </source>
</evidence>